<name>A0A1M6Q0V7_9BACT</name>
<organism evidence="1 2">
    <name type="scientific">Fibrobacter intestinalis</name>
    <dbReference type="NCBI Taxonomy" id="28122"/>
    <lineage>
        <taxon>Bacteria</taxon>
        <taxon>Pseudomonadati</taxon>
        <taxon>Fibrobacterota</taxon>
        <taxon>Fibrobacteria</taxon>
        <taxon>Fibrobacterales</taxon>
        <taxon>Fibrobacteraceae</taxon>
        <taxon>Fibrobacter</taxon>
    </lineage>
</organism>
<gene>
    <name evidence="1" type="ORF">SAMN05720469_101207</name>
</gene>
<evidence type="ECO:0000313" key="2">
    <source>
        <dbReference type="Proteomes" id="UP000184275"/>
    </source>
</evidence>
<evidence type="ECO:0000313" key="1">
    <source>
        <dbReference type="EMBL" id="SHK13859.1"/>
    </source>
</evidence>
<dbReference type="InterPro" id="IPR021675">
    <property type="entry name" value="DUF3261"/>
</dbReference>
<keyword evidence="2" id="KW-1185">Reference proteome</keyword>
<dbReference type="EMBL" id="FRAW01000001">
    <property type="protein sequence ID" value="SHK13859.1"/>
    <property type="molecule type" value="Genomic_DNA"/>
</dbReference>
<reference evidence="2" key="1">
    <citation type="submission" date="2016-11" db="EMBL/GenBank/DDBJ databases">
        <authorList>
            <person name="Varghese N."/>
            <person name="Submissions S."/>
        </authorList>
    </citation>
    <scope>NUCLEOTIDE SEQUENCE [LARGE SCALE GENOMIC DNA]</scope>
    <source>
        <strain evidence="2">UWOS</strain>
    </source>
</reference>
<proteinExistence type="predicted"/>
<protein>
    <submittedName>
        <fullName evidence="1">Uncharacterized protein</fullName>
    </submittedName>
</protein>
<dbReference type="AlphaFoldDB" id="A0A1M6Q0V7"/>
<sequence length="210" mass="24388">MPSANNFLSFYLMRLWRTIFCCALLFVVCGLISCTTRSAHLATKIYYSDSHFAHLILPKFSNISIEENQQMTGSYGDKKFSGNSWMLLNDSLIHVMLFSSMGNVIAELIYTQDSVFFNSRWIDSDKVKAEYVIADVQFCYYPAKILSENFQKAGLHFRESQEGSSLRRSLSEGKSEILVMEKSKGRIRFENKIRNYRYQIESENQEERNP</sequence>
<dbReference type="Pfam" id="PF11659">
    <property type="entry name" value="DUF3261"/>
    <property type="match status" value="1"/>
</dbReference>
<dbReference type="Proteomes" id="UP000184275">
    <property type="component" value="Unassembled WGS sequence"/>
</dbReference>
<accession>A0A1M6Q0V7</accession>